<evidence type="ECO:0000313" key="3">
    <source>
        <dbReference type="Proteomes" id="UP001530377"/>
    </source>
</evidence>
<reference evidence="2 3" key="1">
    <citation type="submission" date="2024-10" db="EMBL/GenBank/DDBJ databases">
        <title>Updated reference genomes for cyclostephanoid diatoms.</title>
        <authorList>
            <person name="Roberts W.R."/>
            <person name="Alverson A.J."/>
        </authorList>
    </citation>
    <scope>NUCLEOTIDE SEQUENCE [LARGE SCALE GENOMIC DNA]</scope>
    <source>
        <strain evidence="2 3">AJA228-03</strain>
    </source>
</reference>
<name>A0ABD3R9R5_9STRA</name>
<comment type="caution">
    <text evidence="2">The sequence shown here is derived from an EMBL/GenBank/DDBJ whole genome shotgun (WGS) entry which is preliminary data.</text>
</comment>
<protein>
    <submittedName>
        <fullName evidence="2">Uncharacterized protein</fullName>
    </submittedName>
</protein>
<proteinExistence type="predicted"/>
<dbReference type="AlphaFoldDB" id="A0ABD3R9R5"/>
<evidence type="ECO:0000256" key="1">
    <source>
        <dbReference type="SAM" id="MobiDB-lite"/>
    </source>
</evidence>
<organism evidence="2 3">
    <name type="scientific">Cyclostephanos tholiformis</name>
    <dbReference type="NCBI Taxonomy" id="382380"/>
    <lineage>
        <taxon>Eukaryota</taxon>
        <taxon>Sar</taxon>
        <taxon>Stramenopiles</taxon>
        <taxon>Ochrophyta</taxon>
        <taxon>Bacillariophyta</taxon>
        <taxon>Coscinodiscophyceae</taxon>
        <taxon>Thalassiosirophycidae</taxon>
        <taxon>Stephanodiscales</taxon>
        <taxon>Stephanodiscaceae</taxon>
        <taxon>Cyclostephanos</taxon>
    </lineage>
</organism>
<dbReference type="EMBL" id="JALLPB020000503">
    <property type="protein sequence ID" value="KAL3808486.1"/>
    <property type="molecule type" value="Genomic_DNA"/>
</dbReference>
<keyword evidence="3" id="KW-1185">Reference proteome</keyword>
<gene>
    <name evidence="2" type="ORF">ACHAXA_000761</name>
</gene>
<evidence type="ECO:0000313" key="2">
    <source>
        <dbReference type="EMBL" id="KAL3808486.1"/>
    </source>
</evidence>
<feature type="region of interest" description="Disordered" evidence="1">
    <location>
        <begin position="172"/>
        <end position="211"/>
    </location>
</feature>
<sequence length="350" mass="38424">MSTSSYMMMMHSSSIAIQRMTTKIRSTSGRGDSIDIRRNAKSTSTNRVLHRPMSSFASLPVVIVLLPLLPLLLGGYDARVVAALLGGGPRVSSGGTHGRRPQLSTDEMRSMTGMDTSGRITIRDGNFTDIDGLDPTITWQNSALLSNDVALQIDGEDADNDLRMRIVGYASNPASSSTSSWSSSSSSSTPRGGDDGRWGGGRTSSRNYHDHRTPRISYAEFTKGYDNAGNRVTVNPRYDFDRNRGDVVVTYDADDTLIRVTASRHDQIVTISQKLNDDNVISPTIGRDGSLSLAWDRKIGDDMSVRTTLNPNRSVDVEWRDAAWTANVNFPMDDNDLRGATVHIKRDIKF</sequence>
<dbReference type="Proteomes" id="UP001530377">
    <property type="component" value="Unassembled WGS sequence"/>
</dbReference>
<accession>A0ABD3R9R5</accession>
<feature type="compositionally biased region" description="Low complexity" evidence="1">
    <location>
        <begin position="175"/>
        <end position="191"/>
    </location>
</feature>